<evidence type="ECO:0000256" key="1">
    <source>
        <dbReference type="SAM" id="MobiDB-lite"/>
    </source>
</evidence>
<feature type="region of interest" description="Disordered" evidence="1">
    <location>
        <begin position="1"/>
        <end position="23"/>
    </location>
</feature>
<dbReference type="GO" id="GO:0004519">
    <property type="term" value="F:endonuclease activity"/>
    <property type="evidence" value="ECO:0007669"/>
    <property type="project" value="UniProtKB-KW"/>
</dbReference>
<keyword evidence="3" id="KW-0378">Hydrolase</keyword>
<evidence type="ECO:0000259" key="2">
    <source>
        <dbReference type="Pfam" id="PF13930"/>
    </source>
</evidence>
<dbReference type="InterPro" id="IPR044927">
    <property type="entry name" value="Endonuclea_NS_2"/>
</dbReference>
<sequence>MRQFLAFDGSVRGSRQSSRTHLGRPTGVYACLRPELVDADKGTSAGKLKPPGWRGDGKAFNEARGHLLAAHLGGAGTGPLAWHNLVTETQTPTNSPDQRDQVEVKIFKQVCKHQEVV</sequence>
<dbReference type="InterPro" id="IPR044929">
    <property type="entry name" value="DNA/RNA_non-sp_Endonuclease_sf"/>
</dbReference>
<keyword evidence="3" id="KW-0255">Endonuclease</keyword>
<keyword evidence="4" id="KW-1185">Reference proteome</keyword>
<reference evidence="4" key="1">
    <citation type="journal article" date="2019" name="Int. J. Syst. Evol. Microbiol.">
        <title>The Global Catalogue of Microorganisms (GCM) 10K type strain sequencing project: providing services to taxonomists for standard genome sequencing and annotation.</title>
        <authorList>
            <consortium name="The Broad Institute Genomics Platform"/>
            <consortium name="The Broad Institute Genome Sequencing Center for Infectious Disease"/>
            <person name="Wu L."/>
            <person name="Ma J."/>
        </authorList>
    </citation>
    <scope>NUCLEOTIDE SEQUENCE [LARGE SCALE GENOMIC DNA]</scope>
    <source>
        <strain evidence="4">ICMP 257</strain>
    </source>
</reference>
<organism evidence="3 4">
    <name type="scientific">Streptomyces atroolivaceus</name>
    <dbReference type="NCBI Taxonomy" id="66869"/>
    <lineage>
        <taxon>Bacteria</taxon>
        <taxon>Bacillati</taxon>
        <taxon>Actinomycetota</taxon>
        <taxon>Actinomycetes</taxon>
        <taxon>Kitasatosporales</taxon>
        <taxon>Streptomycetaceae</taxon>
        <taxon>Streptomyces</taxon>
    </lineage>
</organism>
<comment type="caution">
    <text evidence="3">The sequence shown here is derived from an EMBL/GenBank/DDBJ whole genome shotgun (WGS) entry which is preliminary data.</text>
</comment>
<protein>
    <submittedName>
        <fullName evidence="3">DNA/RNA non-specific endonuclease</fullName>
    </submittedName>
</protein>
<gene>
    <name evidence="3" type="ORF">ACFPL4_33250</name>
</gene>
<dbReference type="EMBL" id="JBHSJE010000014">
    <property type="protein sequence ID" value="MFC4983151.1"/>
    <property type="molecule type" value="Genomic_DNA"/>
</dbReference>
<dbReference type="Gene3D" id="3.40.570.10">
    <property type="entry name" value="Extracellular Endonuclease, subunit A"/>
    <property type="match status" value="1"/>
</dbReference>
<proteinExistence type="predicted"/>
<evidence type="ECO:0000313" key="3">
    <source>
        <dbReference type="EMBL" id="MFC4983151.1"/>
    </source>
</evidence>
<dbReference type="Pfam" id="PF13930">
    <property type="entry name" value="Endonuclea_NS_2"/>
    <property type="match status" value="1"/>
</dbReference>
<dbReference type="GeneID" id="31235673"/>
<feature type="domain" description="Type VII secretion system protein EssD-like" evidence="2">
    <location>
        <begin position="21"/>
        <end position="106"/>
    </location>
</feature>
<accession>A0ABV9VI10</accession>
<dbReference type="RefSeq" id="WP_033303512.1">
    <property type="nucleotide sequence ID" value="NZ_JBHSJE010000014.1"/>
</dbReference>
<dbReference type="Proteomes" id="UP001595908">
    <property type="component" value="Unassembled WGS sequence"/>
</dbReference>
<evidence type="ECO:0000313" key="4">
    <source>
        <dbReference type="Proteomes" id="UP001595908"/>
    </source>
</evidence>
<name>A0ABV9VI10_STRAZ</name>
<keyword evidence="3" id="KW-0540">Nuclease</keyword>